<evidence type="ECO:0000313" key="3">
    <source>
        <dbReference type="EMBL" id="GAA1864747.1"/>
    </source>
</evidence>
<evidence type="ECO:0000256" key="1">
    <source>
        <dbReference type="SAM" id="MobiDB-lite"/>
    </source>
</evidence>
<feature type="region of interest" description="Disordered" evidence="1">
    <location>
        <begin position="1"/>
        <end position="20"/>
    </location>
</feature>
<comment type="caution">
    <text evidence="3">The sequence shown here is derived from an EMBL/GenBank/DDBJ whole genome shotgun (WGS) entry which is preliminary data.</text>
</comment>
<sequence>MAPATTPPPDPIERSTMATPPARLWTVQDVSTYLGVPVMTLYHWRRSGYGPKGKRIGRHLRYRSEDVRAWVDAQDREAG</sequence>
<keyword evidence="4" id="KW-1185">Reference proteome</keyword>
<dbReference type="Proteomes" id="UP001500449">
    <property type="component" value="Unassembled WGS sequence"/>
</dbReference>
<dbReference type="Pfam" id="PF12728">
    <property type="entry name" value="HTH_17"/>
    <property type="match status" value="1"/>
</dbReference>
<organism evidence="3 4">
    <name type="scientific">Pseudonocardia ailaonensis</name>
    <dbReference type="NCBI Taxonomy" id="367279"/>
    <lineage>
        <taxon>Bacteria</taxon>
        <taxon>Bacillati</taxon>
        <taxon>Actinomycetota</taxon>
        <taxon>Actinomycetes</taxon>
        <taxon>Pseudonocardiales</taxon>
        <taxon>Pseudonocardiaceae</taxon>
        <taxon>Pseudonocardia</taxon>
    </lineage>
</organism>
<feature type="domain" description="Helix-turn-helix" evidence="2">
    <location>
        <begin position="26"/>
        <end position="74"/>
    </location>
</feature>
<accession>A0ABN2NDR2</accession>
<dbReference type="InterPro" id="IPR041657">
    <property type="entry name" value="HTH_17"/>
</dbReference>
<dbReference type="EMBL" id="BAAAQK010000019">
    <property type="protein sequence ID" value="GAA1864747.1"/>
    <property type="molecule type" value="Genomic_DNA"/>
</dbReference>
<dbReference type="Gene3D" id="1.10.10.10">
    <property type="entry name" value="Winged helix-like DNA-binding domain superfamily/Winged helix DNA-binding domain"/>
    <property type="match status" value="1"/>
</dbReference>
<evidence type="ECO:0000259" key="2">
    <source>
        <dbReference type="Pfam" id="PF12728"/>
    </source>
</evidence>
<protein>
    <recommendedName>
        <fullName evidence="2">Helix-turn-helix domain-containing protein</fullName>
    </recommendedName>
</protein>
<dbReference type="SUPFAM" id="SSF46955">
    <property type="entry name" value="Putative DNA-binding domain"/>
    <property type="match status" value="1"/>
</dbReference>
<reference evidence="3 4" key="1">
    <citation type="journal article" date="2019" name="Int. J. Syst. Evol. Microbiol.">
        <title>The Global Catalogue of Microorganisms (GCM) 10K type strain sequencing project: providing services to taxonomists for standard genome sequencing and annotation.</title>
        <authorList>
            <consortium name="The Broad Institute Genomics Platform"/>
            <consortium name="The Broad Institute Genome Sequencing Center for Infectious Disease"/>
            <person name="Wu L."/>
            <person name="Ma J."/>
        </authorList>
    </citation>
    <scope>NUCLEOTIDE SEQUENCE [LARGE SCALE GENOMIC DNA]</scope>
    <source>
        <strain evidence="3 4">JCM 16009</strain>
    </source>
</reference>
<gene>
    <name evidence="3" type="ORF">GCM10009836_51350</name>
</gene>
<name>A0ABN2NDR2_9PSEU</name>
<dbReference type="InterPro" id="IPR009061">
    <property type="entry name" value="DNA-bd_dom_put_sf"/>
</dbReference>
<dbReference type="InterPro" id="IPR036388">
    <property type="entry name" value="WH-like_DNA-bd_sf"/>
</dbReference>
<proteinExistence type="predicted"/>
<evidence type="ECO:0000313" key="4">
    <source>
        <dbReference type="Proteomes" id="UP001500449"/>
    </source>
</evidence>
<feature type="compositionally biased region" description="Pro residues" evidence="1">
    <location>
        <begin position="1"/>
        <end position="10"/>
    </location>
</feature>